<dbReference type="Gene3D" id="3.40.50.11550">
    <property type="match status" value="1"/>
</dbReference>
<evidence type="ECO:0000259" key="2">
    <source>
        <dbReference type="Pfam" id="PF04187"/>
    </source>
</evidence>
<comment type="caution">
    <text evidence="3">The sequence shown here is derived from an EMBL/GenBank/DDBJ whole genome shotgun (WGS) entry which is preliminary data.</text>
</comment>
<protein>
    <recommendedName>
        <fullName evidence="2">Haem-binding uptake Tiki superfamily ChaN domain-containing protein</fullName>
    </recommendedName>
</protein>
<proteinExistence type="predicted"/>
<dbReference type="InterPro" id="IPR007314">
    <property type="entry name" value="Cofac_haem-bd_dom"/>
</dbReference>
<reference evidence="3 4" key="1">
    <citation type="journal article" date="2020" name="J. Phycol.">
        <title>Comparative genome analysis reveals Cyanidiococcus gen. nov., a new extremophilic red algal genus sister to Cyanidioschyzon (Cyanidioschyzonaceae, Rhodophyta).</title>
        <authorList>
            <person name="Liu S.-L."/>
            <person name="Chiang Y.-R."/>
            <person name="Yoon H.S."/>
            <person name="Fu H.-Y."/>
        </authorList>
    </citation>
    <scope>NUCLEOTIDE SEQUENCE [LARGE SCALE GENOMIC DNA]</scope>
    <source>
        <strain evidence="3 4">THAL066</strain>
    </source>
</reference>
<organism evidence="3 4">
    <name type="scientific">Cyanidiococcus yangmingshanensis</name>
    <dbReference type="NCBI Taxonomy" id="2690220"/>
    <lineage>
        <taxon>Eukaryota</taxon>
        <taxon>Rhodophyta</taxon>
        <taxon>Bangiophyceae</taxon>
        <taxon>Cyanidiales</taxon>
        <taxon>Cyanidiaceae</taxon>
        <taxon>Cyanidiococcus</taxon>
    </lineage>
</organism>
<dbReference type="SUPFAM" id="SSF159501">
    <property type="entry name" value="EreA/ChaN-like"/>
    <property type="match status" value="1"/>
</dbReference>
<evidence type="ECO:0000313" key="3">
    <source>
        <dbReference type="EMBL" id="KAF6001292.1"/>
    </source>
</evidence>
<dbReference type="AlphaFoldDB" id="A0A7J7IDX8"/>
<dbReference type="CDD" id="cd14727">
    <property type="entry name" value="ChanN-like"/>
    <property type="match status" value="1"/>
</dbReference>
<evidence type="ECO:0000313" key="4">
    <source>
        <dbReference type="Proteomes" id="UP000530660"/>
    </source>
</evidence>
<feature type="domain" description="Haem-binding uptake Tiki superfamily ChaN" evidence="2">
    <location>
        <begin position="149"/>
        <end position="367"/>
    </location>
</feature>
<feature type="compositionally biased region" description="Polar residues" evidence="1">
    <location>
        <begin position="104"/>
        <end position="115"/>
    </location>
</feature>
<keyword evidence="4" id="KW-1185">Reference proteome</keyword>
<gene>
    <name evidence="3" type="ORF">F1559_002571</name>
</gene>
<dbReference type="EMBL" id="VWRR01000015">
    <property type="protein sequence ID" value="KAF6001292.1"/>
    <property type="molecule type" value="Genomic_DNA"/>
</dbReference>
<name>A0A7J7IDX8_9RHOD</name>
<feature type="region of interest" description="Disordered" evidence="1">
    <location>
        <begin position="96"/>
        <end position="116"/>
    </location>
</feature>
<accession>A0A7J7IDX8</accession>
<evidence type="ECO:0000256" key="1">
    <source>
        <dbReference type="SAM" id="MobiDB-lite"/>
    </source>
</evidence>
<sequence>MNGRRHRDGGSWSHQPSQTRSCRVPLCLESGLEGIAFARVPFQTASMGSRHGRLERRRRSPTATKRWVSIRMHWSTRREFLWQLLTSITTLSYHPVKQTPPRASPSNNHASQPNKSPGLLGTIFDTAIGSFLPPHPDRLLMRRMQRKGASPVLLVGESHTDRQHHRVQLAVLDAFVQHIRVHQGRSATSTPIAIGMEQFYRQHQRYLDRYIAGKIDLSRLSAATRFELTFGYSAQLWQDILEYARANQVQLVGLNTPFELVQLVAHYGLDKLPAVLHEVLPRDMDVHGNAVHRERFMRKMRELGVEAHGAAILDESALQRMYESQVLWDEYMSESAALWLQRNPNGYLCVFAGNGHVEGRVGLPDRLTRRSGRPTFTVVPYTVPFQQDGWPDIPHPGNRDAGDWLWYLPSTLGSETPDQTTQQRTPAPAEPSAYRVAASCSWIETGRAA</sequence>
<dbReference type="OrthoDB" id="8300214at2759"/>
<dbReference type="Pfam" id="PF04187">
    <property type="entry name" value="Cofac_haem_bdg"/>
    <property type="match status" value="1"/>
</dbReference>
<dbReference type="Proteomes" id="UP000530660">
    <property type="component" value="Unassembled WGS sequence"/>
</dbReference>